<proteinExistence type="predicted"/>
<keyword evidence="3" id="KW-0804">Transcription</keyword>
<gene>
    <name evidence="5" type="ORF">WH159_18000</name>
</gene>
<dbReference type="SUPFAM" id="SSF46785">
    <property type="entry name" value="Winged helix' DNA-binding domain"/>
    <property type="match status" value="1"/>
</dbReference>
<dbReference type="PROSITE" id="PS51063">
    <property type="entry name" value="HTH_CRP_2"/>
    <property type="match status" value="1"/>
</dbReference>
<comment type="caution">
    <text evidence="5">The sequence shown here is derived from an EMBL/GenBank/DDBJ whole genome shotgun (WGS) entry which is preliminary data.</text>
</comment>
<dbReference type="InterPro" id="IPR036388">
    <property type="entry name" value="WH-like_DNA-bd_sf"/>
</dbReference>
<dbReference type="PRINTS" id="PR00034">
    <property type="entry name" value="HTHCRP"/>
</dbReference>
<evidence type="ECO:0000256" key="2">
    <source>
        <dbReference type="ARBA" id="ARBA00023125"/>
    </source>
</evidence>
<dbReference type="CDD" id="cd00092">
    <property type="entry name" value="HTH_CRP"/>
    <property type="match status" value="1"/>
</dbReference>
<accession>A0ABU8QA93</accession>
<dbReference type="InterPro" id="IPR036390">
    <property type="entry name" value="WH_DNA-bd_sf"/>
</dbReference>
<organism evidence="5 6">
    <name type="scientific">Sphingomonas molluscorum</name>
    <dbReference type="NCBI Taxonomy" id="418184"/>
    <lineage>
        <taxon>Bacteria</taxon>
        <taxon>Pseudomonadati</taxon>
        <taxon>Pseudomonadota</taxon>
        <taxon>Alphaproteobacteria</taxon>
        <taxon>Sphingomonadales</taxon>
        <taxon>Sphingomonadaceae</taxon>
        <taxon>Sphingomonas</taxon>
    </lineage>
</organism>
<dbReference type="InterPro" id="IPR018490">
    <property type="entry name" value="cNMP-bd_dom_sf"/>
</dbReference>
<evidence type="ECO:0000313" key="5">
    <source>
        <dbReference type="EMBL" id="MEJ5096406.1"/>
    </source>
</evidence>
<dbReference type="RefSeq" id="WP_204991464.1">
    <property type="nucleotide sequence ID" value="NZ_JBBGZA010000002.1"/>
</dbReference>
<keyword evidence="1" id="KW-0805">Transcription regulation</keyword>
<keyword evidence="6" id="KW-1185">Reference proteome</keyword>
<dbReference type="EMBL" id="JBBGZA010000002">
    <property type="protein sequence ID" value="MEJ5096406.1"/>
    <property type="molecule type" value="Genomic_DNA"/>
</dbReference>
<keyword evidence="2" id="KW-0238">DNA-binding</keyword>
<dbReference type="SMART" id="SM00419">
    <property type="entry name" value="HTH_CRP"/>
    <property type="match status" value="1"/>
</dbReference>
<evidence type="ECO:0000256" key="1">
    <source>
        <dbReference type="ARBA" id="ARBA00023015"/>
    </source>
</evidence>
<evidence type="ECO:0000259" key="4">
    <source>
        <dbReference type="PROSITE" id="PS51063"/>
    </source>
</evidence>
<dbReference type="Gene3D" id="1.10.10.10">
    <property type="entry name" value="Winged helix-like DNA-binding domain superfamily/Winged helix DNA-binding domain"/>
    <property type="match status" value="1"/>
</dbReference>
<name>A0ABU8QA93_9SPHN</name>
<dbReference type="InterPro" id="IPR012318">
    <property type="entry name" value="HTH_CRP"/>
</dbReference>
<sequence length="243" mass="27028">MVEALSQYTQRRKSTFADRLGLDEPTRRPAINHLRDVSASTLSGCRNGKTLELKDRQELPMGPEADGLYQVVSGMLQCGVISEDGRRWISGFILPREVMLFEHGEIQSEIAQALCPTTLIKIPRSVFVNPSCMDPHLYAMITSSLLRTHNVALRFGLMLGRANAAERLAFFLLDLMKRLGGRSNARLLMSRADIGDHLGLTSETVTRTFTLLQRHNYARVSGRDVEILNPTALEHLAAAILTA</sequence>
<dbReference type="Gene3D" id="2.60.120.10">
    <property type="entry name" value="Jelly Rolls"/>
    <property type="match status" value="1"/>
</dbReference>
<dbReference type="InterPro" id="IPR014710">
    <property type="entry name" value="RmlC-like_jellyroll"/>
</dbReference>
<dbReference type="Proteomes" id="UP001380365">
    <property type="component" value="Unassembled WGS sequence"/>
</dbReference>
<evidence type="ECO:0000256" key="3">
    <source>
        <dbReference type="ARBA" id="ARBA00023163"/>
    </source>
</evidence>
<protein>
    <submittedName>
        <fullName evidence="5">Helix-turn-helix domain-containing protein</fullName>
    </submittedName>
</protein>
<dbReference type="SUPFAM" id="SSF51206">
    <property type="entry name" value="cAMP-binding domain-like"/>
    <property type="match status" value="1"/>
</dbReference>
<feature type="domain" description="HTH crp-type" evidence="4">
    <location>
        <begin position="162"/>
        <end position="231"/>
    </location>
</feature>
<dbReference type="Pfam" id="PF13545">
    <property type="entry name" value="HTH_Crp_2"/>
    <property type="match status" value="1"/>
</dbReference>
<reference evidence="5 6" key="1">
    <citation type="submission" date="2023-12" db="EMBL/GenBank/DDBJ databases">
        <title>Gut-associated functions are favored during microbiome assembly across C. elegans life.</title>
        <authorList>
            <person name="Zimmermann J."/>
        </authorList>
    </citation>
    <scope>NUCLEOTIDE SEQUENCE [LARGE SCALE GENOMIC DNA]</scope>
    <source>
        <strain evidence="5 6">JUb134</strain>
    </source>
</reference>
<evidence type="ECO:0000313" key="6">
    <source>
        <dbReference type="Proteomes" id="UP001380365"/>
    </source>
</evidence>